<reference evidence="2" key="1">
    <citation type="submission" date="2024-06" db="EMBL/GenBank/DDBJ databases">
        <title>Draft Genome Sequence of Deinococcus sonorensis Type Strain KR-87, a Biofilm Producing Representative of the Genus Deinococcus.</title>
        <authorList>
            <person name="Boren L.S."/>
            <person name="Grosso R.A."/>
            <person name="Hugenberg-Cox A.N."/>
            <person name="Hill J.T.E."/>
            <person name="Albert C.M."/>
            <person name="Tuohy J.M."/>
        </authorList>
    </citation>
    <scope>NUCLEOTIDE SEQUENCE</scope>
    <source>
        <strain evidence="2">KR-87</strain>
        <plasmid evidence="2">pDson01</plasmid>
    </source>
</reference>
<organism evidence="2">
    <name type="scientific">Deinococcus sonorensis KR-87</name>
    <dbReference type="NCBI Taxonomy" id="694439"/>
    <lineage>
        <taxon>Bacteria</taxon>
        <taxon>Thermotogati</taxon>
        <taxon>Deinococcota</taxon>
        <taxon>Deinococci</taxon>
        <taxon>Deinococcales</taxon>
        <taxon>Deinococcaceae</taxon>
        <taxon>Deinococcus</taxon>
    </lineage>
</organism>
<name>A0AAU7U6C4_9DEIO</name>
<keyword evidence="2" id="KW-0489">Methyltransferase</keyword>
<dbReference type="PANTHER" id="PTHR44942:SF9">
    <property type="entry name" value="NOVEL PROTEIN-RELATED"/>
    <property type="match status" value="1"/>
</dbReference>
<dbReference type="RefSeq" id="WP_350241734.1">
    <property type="nucleotide sequence ID" value="NZ_CP158297.1"/>
</dbReference>
<dbReference type="GO" id="GO:0032259">
    <property type="term" value="P:methylation"/>
    <property type="evidence" value="ECO:0007669"/>
    <property type="project" value="UniProtKB-KW"/>
</dbReference>
<dbReference type="Pfam" id="PF08241">
    <property type="entry name" value="Methyltransf_11"/>
    <property type="match status" value="1"/>
</dbReference>
<keyword evidence="2" id="KW-0614">Plasmid</keyword>
<proteinExistence type="predicted"/>
<dbReference type="EMBL" id="CP158297">
    <property type="protein sequence ID" value="XBV83897.1"/>
    <property type="molecule type" value="Genomic_DNA"/>
</dbReference>
<dbReference type="GO" id="GO:0008757">
    <property type="term" value="F:S-adenosylmethionine-dependent methyltransferase activity"/>
    <property type="evidence" value="ECO:0007669"/>
    <property type="project" value="InterPro"/>
</dbReference>
<feature type="domain" description="Methyltransferase type 11" evidence="1">
    <location>
        <begin position="44"/>
        <end position="140"/>
    </location>
</feature>
<evidence type="ECO:0000259" key="1">
    <source>
        <dbReference type="Pfam" id="PF08241"/>
    </source>
</evidence>
<dbReference type="InterPro" id="IPR029063">
    <property type="entry name" value="SAM-dependent_MTases_sf"/>
</dbReference>
<dbReference type="InterPro" id="IPR013216">
    <property type="entry name" value="Methyltransf_11"/>
</dbReference>
<accession>A0AAU7U6C4</accession>
<dbReference type="SUPFAM" id="SSF53335">
    <property type="entry name" value="S-adenosyl-L-methionine-dependent methyltransferases"/>
    <property type="match status" value="1"/>
</dbReference>
<dbReference type="PANTHER" id="PTHR44942">
    <property type="entry name" value="METHYLTRANSF_11 DOMAIN-CONTAINING PROTEIN"/>
    <property type="match status" value="1"/>
</dbReference>
<sequence length="253" mass="27963">MTRSSQAQFDAHAEKYAASAVHRFGPSLPVLLKVADLKPDDLVLDVATGTGNTALVVAPHVAHATGIDVSPKMLDQARLRAAQEGVTNVSFQAGSAEQLPFADGSFTLVTSRHAPHHFRDVPAFLQEVHRVLRPGGRFVLADQITPRAELQDWVDFWQRTRDPSHARQRTVDEWRALTAAAGFRPAGEQIVPYRLEFGWWTQQSGCSADVVEALQAHARNADAAVREAMQLEFDAQGQIQAHHDPMLVARWDR</sequence>
<dbReference type="KEGG" id="dsc:ABOD76_02285"/>
<gene>
    <name evidence="2" type="ORF">ABOD76_02285</name>
</gene>
<protein>
    <submittedName>
        <fullName evidence="2">Methyltransferase domain-containing protein</fullName>
    </submittedName>
</protein>
<dbReference type="CDD" id="cd02440">
    <property type="entry name" value="AdoMet_MTases"/>
    <property type="match status" value="1"/>
</dbReference>
<keyword evidence="2" id="KW-0808">Transferase</keyword>
<dbReference type="Gene3D" id="3.40.50.150">
    <property type="entry name" value="Vaccinia Virus protein VP39"/>
    <property type="match status" value="1"/>
</dbReference>
<dbReference type="InterPro" id="IPR051052">
    <property type="entry name" value="Diverse_substrate_MTase"/>
</dbReference>
<evidence type="ECO:0000313" key="2">
    <source>
        <dbReference type="EMBL" id="XBV83897.1"/>
    </source>
</evidence>
<geneLocation type="plasmid" evidence="2">
    <name>pDson01</name>
</geneLocation>
<dbReference type="AlphaFoldDB" id="A0AAU7U6C4"/>